<organism evidence="1 2">
    <name type="scientific">Trichonephila clavipes</name>
    <name type="common">Golden silk orbweaver</name>
    <name type="synonym">Nephila clavipes</name>
    <dbReference type="NCBI Taxonomy" id="2585209"/>
    <lineage>
        <taxon>Eukaryota</taxon>
        <taxon>Metazoa</taxon>
        <taxon>Ecdysozoa</taxon>
        <taxon>Arthropoda</taxon>
        <taxon>Chelicerata</taxon>
        <taxon>Arachnida</taxon>
        <taxon>Araneae</taxon>
        <taxon>Araneomorphae</taxon>
        <taxon>Entelegynae</taxon>
        <taxon>Araneoidea</taxon>
        <taxon>Nephilidae</taxon>
        <taxon>Trichonephila</taxon>
    </lineage>
</organism>
<gene>
    <name evidence="1" type="ORF">TNCV_3092631</name>
</gene>
<evidence type="ECO:0000313" key="1">
    <source>
        <dbReference type="EMBL" id="GFY03637.1"/>
    </source>
</evidence>
<dbReference type="Proteomes" id="UP000887159">
    <property type="component" value="Unassembled WGS sequence"/>
</dbReference>
<dbReference type="EMBL" id="BMAU01021239">
    <property type="protein sequence ID" value="GFY03637.1"/>
    <property type="molecule type" value="Genomic_DNA"/>
</dbReference>
<accession>A0A8X6V3S8</accession>
<dbReference type="AlphaFoldDB" id="A0A8X6V3S8"/>
<comment type="caution">
    <text evidence="1">The sequence shown here is derived from an EMBL/GenBank/DDBJ whole genome shotgun (WGS) entry which is preliminary data.</text>
</comment>
<reference evidence="1" key="1">
    <citation type="submission" date="2020-08" db="EMBL/GenBank/DDBJ databases">
        <title>Multicomponent nature underlies the extraordinary mechanical properties of spider dragline silk.</title>
        <authorList>
            <person name="Kono N."/>
            <person name="Nakamura H."/>
            <person name="Mori M."/>
            <person name="Yoshida Y."/>
            <person name="Ohtoshi R."/>
            <person name="Malay A.D."/>
            <person name="Moran D.A.P."/>
            <person name="Tomita M."/>
            <person name="Numata K."/>
            <person name="Arakawa K."/>
        </authorList>
    </citation>
    <scope>NUCLEOTIDE SEQUENCE</scope>
</reference>
<sequence>MVVGIASMCKLHELEAYNCRLPGVLDTWTIQFPISSGSEELQGQQYQEYTKNTWMVDKELVVGQIAKDNYP</sequence>
<protein>
    <submittedName>
        <fullName evidence="1">Uncharacterized protein</fullName>
    </submittedName>
</protein>
<proteinExistence type="predicted"/>
<name>A0A8X6V3S8_TRICX</name>
<keyword evidence="2" id="KW-1185">Reference proteome</keyword>
<evidence type="ECO:0000313" key="2">
    <source>
        <dbReference type="Proteomes" id="UP000887159"/>
    </source>
</evidence>